<organism evidence="1 2">
    <name type="scientific">Glomus cerebriforme</name>
    <dbReference type="NCBI Taxonomy" id="658196"/>
    <lineage>
        <taxon>Eukaryota</taxon>
        <taxon>Fungi</taxon>
        <taxon>Fungi incertae sedis</taxon>
        <taxon>Mucoromycota</taxon>
        <taxon>Glomeromycotina</taxon>
        <taxon>Glomeromycetes</taxon>
        <taxon>Glomerales</taxon>
        <taxon>Glomeraceae</taxon>
        <taxon>Glomus</taxon>
    </lineage>
</organism>
<dbReference type="EMBL" id="QKYT01000072">
    <property type="protein sequence ID" value="RIA94847.1"/>
    <property type="molecule type" value="Genomic_DNA"/>
</dbReference>
<dbReference type="Proteomes" id="UP000265703">
    <property type="component" value="Unassembled WGS sequence"/>
</dbReference>
<accession>A0A397TES2</accession>
<keyword evidence="2" id="KW-1185">Reference proteome</keyword>
<evidence type="ECO:0000313" key="1">
    <source>
        <dbReference type="EMBL" id="RIA94847.1"/>
    </source>
</evidence>
<dbReference type="AlphaFoldDB" id="A0A397TES2"/>
<gene>
    <name evidence="1" type="ORF">C1645_817433</name>
</gene>
<proteinExistence type="predicted"/>
<protein>
    <submittedName>
        <fullName evidence="1">Uncharacterized protein</fullName>
    </submittedName>
</protein>
<comment type="caution">
    <text evidence="1">The sequence shown here is derived from an EMBL/GenBank/DDBJ whole genome shotgun (WGS) entry which is preliminary data.</text>
</comment>
<evidence type="ECO:0000313" key="2">
    <source>
        <dbReference type="Proteomes" id="UP000265703"/>
    </source>
</evidence>
<name>A0A397TES2_9GLOM</name>
<reference evidence="1 2" key="1">
    <citation type="submission" date="2018-06" db="EMBL/GenBank/DDBJ databases">
        <title>Comparative genomics reveals the genomic features of Rhizophagus irregularis, R. cerebriforme, R. diaphanum and Gigaspora rosea, and their symbiotic lifestyle signature.</title>
        <authorList>
            <person name="Morin E."/>
            <person name="San Clemente H."/>
            <person name="Chen E.C.H."/>
            <person name="De La Providencia I."/>
            <person name="Hainaut M."/>
            <person name="Kuo A."/>
            <person name="Kohler A."/>
            <person name="Murat C."/>
            <person name="Tang N."/>
            <person name="Roy S."/>
            <person name="Loubradou J."/>
            <person name="Henrissat B."/>
            <person name="Grigoriev I.V."/>
            <person name="Corradi N."/>
            <person name="Roux C."/>
            <person name="Martin F.M."/>
        </authorList>
    </citation>
    <scope>NUCLEOTIDE SEQUENCE [LARGE SCALE GENOMIC DNA]</scope>
    <source>
        <strain evidence="1 2">DAOM 227022</strain>
    </source>
</reference>
<sequence length="56" mass="6330">MAREEEEDGRILGKNIIVPSELDSGNSQVFGLLRRPGLGMFLDFLDDPDLECFWTS</sequence>